<feature type="compositionally biased region" description="Basic and acidic residues" evidence="1">
    <location>
        <begin position="375"/>
        <end position="390"/>
    </location>
</feature>
<reference evidence="2 3" key="1">
    <citation type="submission" date="2016-06" db="EMBL/GenBank/DDBJ databases">
        <authorList>
            <person name="Kjaerup R.B."/>
            <person name="Dalgaard T.S."/>
            <person name="Juul-Madsen H.R."/>
        </authorList>
    </citation>
    <scope>NUCLEOTIDE SEQUENCE [LARGE SCALE GENOMIC DNA]</scope>
</reference>
<protein>
    <submittedName>
        <fullName evidence="2">Uncharacterized protein</fullName>
    </submittedName>
</protein>
<feature type="compositionally biased region" description="Polar residues" evidence="1">
    <location>
        <begin position="12"/>
        <end position="23"/>
    </location>
</feature>
<feature type="compositionally biased region" description="Polar residues" evidence="1">
    <location>
        <begin position="292"/>
        <end position="302"/>
    </location>
</feature>
<feature type="region of interest" description="Disordered" evidence="1">
    <location>
        <begin position="179"/>
        <end position="244"/>
    </location>
</feature>
<feature type="compositionally biased region" description="Acidic residues" evidence="1">
    <location>
        <begin position="232"/>
        <end position="244"/>
    </location>
</feature>
<feature type="compositionally biased region" description="Basic and acidic residues" evidence="1">
    <location>
        <begin position="453"/>
        <end position="465"/>
    </location>
</feature>
<feature type="compositionally biased region" description="Low complexity" evidence="1">
    <location>
        <begin position="188"/>
        <end position="201"/>
    </location>
</feature>
<feature type="compositionally biased region" description="Polar residues" evidence="1">
    <location>
        <begin position="70"/>
        <end position="81"/>
    </location>
</feature>
<dbReference type="AlphaFoldDB" id="A0A1X7RQE4"/>
<feature type="compositionally biased region" description="Basic and acidic residues" evidence="1">
    <location>
        <begin position="416"/>
        <end position="437"/>
    </location>
</feature>
<feature type="compositionally biased region" description="Basic residues" evidence="1">
    <location>
        <begin position="402"/>
        <end position="411"/>
    </location>
</feature>
<feature type="compositionally biased region" description="Low complexity" evidence="1">
    <location>
        <begin position="91"/>
        <end position="110"/>
    </location>
</feature>
<dbReference type="Proteomes" id="UP000215127">
    <property type="component" value="Chromosome 4"/>
</dbReference>
<accession>A0A1X7RQE4</accession>
<keyword evidence="3" id="KW-1185">Reference proteome</keyword>
<gene>
    <name evidence="2" type="ORF">ZT3D7_G4769</name>
</gene>
<dbReference type="EMBL" id="LT853695">
    <property type="protein sequence ID" value="SMQ49618.1"/>
    <property type="molecule type" value="Genomic_DNA"/>
</dbReference>
<feature type="compositionally biased region" description="Low complexity" evidence="1">
    <location>
        <begin position="30"/>
        <end position="45"/>
    </location>
</feature>
<evidence type="ECO:0000313" key="3">
    <source>
        <dbReference type="Proteomes" id="UP000215127"/>
    </source>
</evidence>
<feature type="compositionally biased region" description="Basic and acidic residues" evidence="1">
    <location>
        <begin position="1"/>
        <end position="11"/>
    </location>
</feature>
<feature type="compositionally biased region" description="Basic and acidic residues" evidence="1">
    <location>
        <begin position="333"/>
        <end position="368"/>
    </location>
</feature>
<evidence type="ECO:0000313" key="2">
    <source>
        <dbReference type="EMBL" id="SMQ49618.1"/>
    </source>
</evidence>
<organism evidence="2 3">
    <name type="scientific">Zymoseptoria tritici (strain ST99CH_3D7)</name>
    <dbReference type="NCBI Taxonomy" id="1276538"/>
    <lineage>
        <taxon>Eukaryota</taxon>
        <taxon>Fungi</taxon>
        <taxon>Dikarya</taxon>
        <taxon>Ascomycota</taxon>
        <taxon>Pezizomycotina</taxon>
        <taxon>Dothideomycetes</taxon>
        <taxon>Dothideomycetidae</taxon>
        <taxon>Mycosphaerellales</taxon>
        <taxon>Mycosphaerellaceae</taxon>
        <taxon>Zymoseptoria</taxon>
    </lineage>
</organism>
<feature type="region of interest" description="Disordered" evidence="1">
    <location>
        <begin position="1"/>
        <end position="125"/>
    </location>
</feature>
<proteinExistence type="predicted"/>
<sequence length="501" mass="55763">MASFLNKDRSAGRSSNTMTTNSYDPMRAKLTLSTRSLRSTSSLPLADGYTGEETSPQETRRSNARRDTMMSHTSNNSLNKTSHAKLHKRGSSNGSSSPYTSTFPTPYATYEEPMNDTSKSTRSTAATKIKPYLKKTSSTKEDQGIIDLSKSAAENERLAGLGIQQDLSTKLASEVTFVHNRRQKHGRNTSNGSQGSNGSGTYRPGQTFTHPMAKVPQPYTPPTGPSYPSSLDNEEANESDDVVEDEFRVGNAAFRNRRSMSINSTGYANPTPLSQTYTASSMMMAPKHSQSHTDLSMMSSQSDKSKTLRNTDFADPSPPSRTSFDVARSFVSRRSDAEPPSRDELIRAARKKFEEKEASKTQKDEKRRERQRRKSMTESKPRVDGKKDAEQSSSGGSSKQEKKQKSRRKSNAKAGASREDEDRNDERLHAKSYEDYRPANAASLPIYGDAPGESEKKGYILDEKEKKKKPTKSTKTPTADHNWLRFSTWVQTRMLSCGNRN</sequence>
<feature type="compositionally biased region" description="Basic and acidic residues" evidence="1">
    <location>
        <begin position="58"/>
        <end position="69"/>
    </location>
</feature>
<name>A0A1X7RQE4_ZYMT9</name>
<evidence type="ECO:0000256" key="1">
    <source>
        <dbReference type="SAM" id="MobiDB-lite"/>
    </source>
</evidence>
<feature type="region of interest" description="Disordered" evidence="1">
    <location>
        <begin position="283"/>
        <end position="479"/>
    </location>
</feature>